<gene>
    <name evidence="1" type="ORF">SB48_HM08orf04689</name>
</gene>
<evidence type="ECO:0000313" key="2">
    <source>
        <dbReference type="Proteomes" id="UP000032024"/>
    </source>
</evidence>
<keyword evidence="2" id="KW-1185">Reference proteome</keyword>
<dbReference type="AlphaFoldDB" id="A0AAN0T6G8"/>
<protein>
    <submittedName>
        <fullName evidence="1">Uncharacterized protein</fullName>
    </submittedName>
</protein>
<evidence type="ECO:0000313" key="1">
    <source>
        <dbReference type="EMBL" id="AJO23732.1"/>
    </source>
</evidence>
<accession>A0AAN0T6G8</accession>
<organism evidence="1 2">
    <name type="scientific">Heyndrickxia coagulans</name>
    <name type="common">Weizmannia coagulans</name>
    <dbReference type="NCBI Taxonomy" id="1398"/>
    <lineage>
        <taxon>Bacteria</taxon>
        <taxon>Bacillati</taxon>
        <taxon>Bacillota</taxon>
        <taxon>Bacilli</taxon>
        <taxon>Bacillales</taxon>
        <taxon>Bacillaceae</taxon>
        <taxon>Heyndrickxia</taxon>
    </lineage>
</organism>
<dbReference type="Proteomes" id="UP000032024">
    <property type="component" value="Chromosome"/>
</dbReference>
<name>A0AAN0T6G8_HEYCO</name>
<reference evidence="2" key="1">
    <citation type="submission" date="2015-01" db="EMBL/GenBank/DDBJ databases">
        <title>Comparative genome analysis of Bacillus coagulans HM-08, Clostridium butyricum HM-68, Bacillus subtilis HM-66 and Bacillus paralicheniformis BL-09.</title>
        <authorList>
            <person name="Zhang H."/>
        </authorList>
    </citation>
    <scope>NUCLEOTIDE SEQUENCE [LARGE SCALE GENOMIC DNA]</scope>
    <source>
        <strain evidence="2">HM-08</strain>
    </source>
</reference>
<dbReference type="EMBL" id="CP010525">
    <property type="protein sequence ID" value="AJO23732.1"/>
    <property type="molecule type" value="Genomic_DNA"/>
</dbReference>
<proteinExistence type="predicted"/>
<sequence length="37" mass="4213">MEKIKSPLFAKGFFYIFKTELADKLGTNSESDPFSKP</sequence>